<name>N1QVJ8_AEGTA</name>
<evidence type="ECO:0000256" key="8">
    <source>
        <dbReference type="SAM" id="MobiDB-lite"/>
    </source>
</evidence>
<evidence type="ECO:0000256" key="5">
    <source>
        <dbReference type="ARBA" id="ARBA00023015"/>
    </source>
</evidence>
<dbReference type="AlphaFoldDB" id="N1QVJ8"/>
<evidence type="ECO:0000256" key="6">
    <source>
        <dbReference type="ARBA" id="ARBA00023163"/>
    </source>
</evidence>
<feature type="compositionally biased region" description="Gly residues" evidence="8">
    <location>
        <begin position="149"/>
        <end position="161"/>
    </location>
</feature>
<dbReference type="EnsemblPlants" id="EMT14501">
    <property type="protein sequence ID" value="EMT14501"/>
    <property type="gene ID" value="F775_52682"/>
</dbReference>
<evidence type="ECO:0000256" key="1">
    <source>
        <dbReference type="ARBA" id="ARBA00004123"/>
    </source>
</evidence>
<dbReference type="PANTHER" id="PTHR45801">
    <property type="entry name" value="OS07G0101800 PROTEIN"/>
    <property type="match status" value="1"/>
</dbReference>
<dbReference type="PROSITE" id="PS00028">
    <property type="entry name" value="ZINC_FINGER_C2H2_1"/>
    <property type="match status" value="1"/>
</dbReference>
<protein>
    <submittedName>
        <fullName evidence="9">Uncharacterized protein</fullName>
    </submittedName>
</protein>
<dbReference type="PROSITE" id="PS50157">
    <property type="entry name" value="ZINC_FINGER_C2H2_2"/>
    <property type="match status" value="1"/>
</dbReference>
<dbReference type="InterPro" id="IPR052426">
    <property type="entry name" value="Plant_dev_regulator"/>
</dbReference>
<feature type="region of interest" description="Disordered" evidence="8">
    <location>
        <begin position="146"/>
        <end position="178"/>
    </location>
</feature>
<keyword evidence="3" id="KW-0863">Zinc-finger</keyword>
<proteinExistence type="predicted"/>
<dbReference type="InterPro" id="IPR036236">
    <property type="entry name" value="Znf_C2H2_sf"/>
</dbReference>
<accession>N1QVJ8</accession>
<organism evidence="9">
    <name type="scientific">Aegilops tauschii</name>
    <name type="common">Tausch's goatgrass</name>
    <name type="synonym">Aegilops squarrosa</name>
    <dbReference type="NCBI Taxonomy" id="37682"/>
    <lineage>
        <taxon>Eukaryota</taxon>
        <taxon>Viridiplantae</taxon>
        <taxon>Streptophyta</taxon>
        <taxon>Embryophyta</taxon>
        <taxon>Tracheophyta</taxon>
        <taxon>Spermatophyta</taxon>
        <taxon>Magnoliopsida</taxon>
        <taxon>Liliopsida</taxon>
        <taxon>Poales</taxon>
        <taxon>Poaceae</taxon>
        <taxon>BOP clade</taxon>
        <taxon>Pooideae</taxon>
        <taxon>Triticodae</taxon>
        <taxon>Triticeae</taxon>
        <taxon>Triticinae</taxon>
        <taxon>Aegilops</taxon>
    </lineage>
</organism>
<evidence type="ECO:0000256" key="4">
    <source>
        <dbReference type="ARBA" id="ARBA00022833"/>
    </source>
</evidence>
<evidence type="ECO:0000256" key="2">
    <source>
        <dbReference type="ARBA" id="ARBA00022723"/>
    </source>
</evidence>
<feature type="region of interest" description="Disordered" evidence="8">
    <location>
        <begin position="1"/>
        <end position="23"/>
    </location>
</feature>
<sequence length="196" mass="20680">MESGNSKAASSEEEAAVRSHSSAVAAARHGDVDAAAVSPPSARPYYGCVFCKRGFTTAQALGGHMNVHRRDRAKPVRLTTECNLAYPPAPLVSSGGFSMLYYARHTGAGVKAEAVAVSPGSPIPRELSLFGADDGTDDRDLQLSLRCHGNGGGGHEGSGGGDRSRALEGPSEWWQDGELPERKLDLELRLGPRPRN</sequence>
<keyword evidence="5" id="KW-0805">Transcription regulation</keyword>
<reference evidence="9" key="1">
    <citation type="submission" date="2015-06" db="UniProtKB">
        <authorList>
            <consortium name="EnsemblPlants"/>
        </authorList>
    </citation>
    <scope>IDENTIFICATION</scope>
</reference>
<comment type="subcellular location">
    <subcellularLocation>
        <location evidence="1">Nucleus</location>
    </subcellularLocation>
</comment>
<keyword evidence="2" id="KW-0479">Metal-binding</keyword>
<keyword evidence="6" id="KW-0804">Transcription</keyword>
<dbReference type="GO" id="GO:0008270">
    <property type="term" value="F:zinc ion binding"/>
    <property type="evidence" value="ECO:0007669"/>
    <property type="project" value="UniProtKB-KW"/>
</dbReference>
<dbReference type="PANTHER" id="PTHR45801:SF87">
    <property type="entry name" value="OS03G0148900 PROTEIN"/>
    <property type="match status" value="1"/>
</dbReference>
<keyword evidence="7" id="KW-0539">Nucleus</keyword>
<dbReference type="SUPFAM" id="SSF57667">
    <property type="entry name" value="beta-beta-alpha zinc fingers"/>
    <property type="match status" value="1"/>
</dbReference>
<dbReference type="InterPro" id="IPR013087">
    <property type="entry name" value="Znf_C2H2_type"/>
</dbReference>
<dbReference type="GO" id="GO:0005634">
    <property type="term" value="C:nucleus"/>
    <property type="evidence" value="ECO:0007669"/>
    <property type="project" value="UniProtKB-SubCell"/>
</dbReference>
<evidence type="ECO:0000256" key="3">
    <source>
        <dbReference type="ARBA" id="ARBA00022771"/>
    </source>
</evidence>
<evidence type="ECO:0000313" key="9">
    <source>
        <dbReference type="EnsemblPlants" id="EMT14501"/>
    </source>
</evidence>
<keyword evidence="4" id="KW-0862">Zinc</keyword>
<evidence type="ECO:0000256" key="7">
    <source>
        <dbReference type="ARBA" id="ARBA00023242"/>
    </source>
</evidence>